<organism evidence="1 2">
    <name type="scientific">Starmerella bacillaris</name>
    <name type="common">Yeast</name>
    <name type="synonym">Candida zemplinina</name>
    <dbReference type="NCBI Taxonomy" id="1247836"/>
    <lineage>
        <taxon>Eukaryota</taxon>
        <taxon>Fungi</taxon>
        <taxon>Dikarya</taxon>
        <taxon>Ascomycota</taxon>
        <taxon>Saccharomycotina</taxon>
        <taxon>Dipodascomycetes</taxon>
        <taxon>Dipodascales</taxon>
        <taxon>Trichomonascaceae</taxon>
        <taxon>Starmerella</taxon>
    </lineage>
</organism>
<comment type="caution">
    <text evidence="1">The sequence shown here is derived from an EMBL/GenBank/DDBJ whole genome shotgun (WGS) entry which is preliminary data.</text>
</comment>
<name>A0AAV5RE04_STABA</name>
<dbReference type="EMBL" id="BTGC01000001">
    <property type="protein sequence ID" value="GMM49457.1"/>
    <property type="molecule type" value="Genomic_DNA"/>
</dbReference>
<accession>A0AAV5RE04</accession>
<protein>
    <submittedName>
        <fullName evidence="1">Uncharacterized protein</fullName>
    </submittedName>
</protein>
<dbReference type="AlphaFoldDB" id="A0AAV5RE04"/>
<evidence type="ECO:0000313" key="1">
    <source>
        <dbReference type="EMBL" id="GMM49457.1"/>
    </source>
</evidence>
<dbReference type="Proteomes" id="UP001362899">
    <property type="component" value="Unassembled WGS sequence"/>
</dbReference>
<keyword evidence="2" id="KW-1185">Reference proteome</keyword>
<reference evidence="1 2" key="1">
    <citation type="journal article" date="2023" name="Elife">
        <title>Identification of key yeast species and microbe-microbe interactions impacting larval growth of Drosophila in the wild.</title>
        <authorList>
            <person name="Mure A."/>
            <person name="Sugiura Y."/>
            <person name="Maeda R."/>
            <person name="Honda K."/>
            <person name="Sakurai N."/>
            <person name="Takahashi Y."/>
            <person name="Watada M."/>
            <person name="Katoh T."/>
            <person name="Gotoh A."/>
            <person name="Gotoh Y."/>
            <person name="Taniguchi I."/>
            <person name="Nakamura K."/>
            <person name="Hayashi T."/>
            <person name="Katayama T."/>
            <person name="Uemura T."/>
            <person name="Hattori Y."/>
        </authorList>
    </citation>
    <scope>NUCLEOTIDE SEQUENCE [LARGE SCALE GENOMIC DNA]</scope>
    <source>
        <strain evidence="1 2">SB-73</strain>
    </source>
</reference>
<gene>
    <name evidence="1" type="ORF">DASB73_004150</name>
</gene>
<sequence>MYKQFLVYGKKALNNKIPQRIVLENYLKAKPELNSAVSDPKTIEKVQNTLNLFKAAAETNGLERRCLETIVYVQWSKHARTRHYKPKSNEENIVYFNDDFYNDILANINKTMNTCL</sequence>
<proteinExistence type="predicted"/>
<evidence type="ECO:0000313" key="2">
    <source>
        <dbReference type="Proteomes" id="UP001362899"/>
    </source>
</evidence>